<dbReference type="Proteomes" id="UP000283530">
    <property type="component" value="Unassembled WGS sequence"/>
</dbReference>
<reference evidence="3 4" key="1">
    <citation type="journal article" date="2019" name="Nat. Plants">
        <title>Stout camphor tree genome fills gaps in understanding of flowering plant genome evolution.</title>
        <authorList>
            <person name="Chaw S.M."/>
            <person name="Liu Y.C."/>
            <person name="Wu Y.W."/>
            <person name="Wang H.Y."/>
            <person name="Lin C.I."/>
            <person name="Wu C.S."/>
            <person name="Ke H.M."/>
            <person name="Chang L.Y."/>
            <person name="Hsu C.Y."/>
            <person name="Yang H.T."/>
            <person name="Sudianto E."/>
            <person name="Hsu M.H."/>
            <person name="Wu K.P."/>
            <person name="Wang L.N."/>
            <person name="Leebens-Mack J.H."/>
            <person name="Tsai I.J."/>
        </authorList>
    </citation>
    <scope>NUCLEOTIDE SEQUENCE [LARGE SCALE GENOMIC DNA]</scope>
    <source>
        <strain evidence="4">cv. Chaw 1501</strain>
        <tissue evidence="3">Young leaves</tissue>
    </source>
</reference>
<name>A0A443NED9_9MAGN</name>
<dbReference type="OrthoDB" id="1914651at2759"/>
<feature type="compositionally biased region" description="Basic and acidic residues" evidence="1">
    <location>
        <begin position="57"/>
        <end position="68"/>
    </location>
</feature>
<dbReference type="PANTHER" id="PTHR36043:SF1">
    <property type="entry name" value="2,3-BISPHOSPHOGLYCERATE-INDEPENDENT PHOSPHOGLYCERATE MUTASE"/>
    <property type="match status" value="1"/>
</dbReference>
<organism evidence="3 4">
    <name type="scientific">Cinnamomum micranthum f. kanehirae</name>
    <dbReference type="NCBI Taxonomy" id="337451"/>
    <lineage>
        <taxon>Eukaryota</taxon>
        <taxon>Viridiplantae</taxon>
        <taxon>Streptophyta</taxon>
        <taxon>Embryophyta</taxon>
        <taxon>Tracheophyta</taxon>
        <taxon>Spermatophyta</taxon>
        <taxon>Magnoliopsida</taxon>
        <taxon>Magnoliidae</taxon>
        <taxon>Laurales</taxon>
        <taxon>Lauraceae</taxon>
        <taxon>Cinnamomum</taxon>
    </lineage>
</organism>
<accession>A0A443NED9</accession>
<evidence type="ECO:0000256" key="2">
    <source>
        <dbReference type="SAM" id="Phobius"/>
    </source>
</evidence>
<feature type="region of interest" description="Disordered" evidence="1">
    <location>
        <begin position="1"/>
        <end position="105"/>
    </location>
</feature>
<dbReference type="PANTHER" id="PTHR36043">
    <property type="entry name" value="2,3-BISPHOSPHOGLYCERATE-INDEPENDENT PHOSPHOGLYCERATE MUTASE"/>
    <property type="match status" value="1"/>
</dbReference>
<comment type="caution">
    <text evidence="3">The sequence shown here is derived from an EMBL/GenBank/DDBJ whole genome shotgun (WGS) entry which is preliminary data.</text>
</comment>
<dbReference type="AlphaFoldDB" id="A0A443NED9"/>
<dbReference type="EMBL" id="QPKB01000002">
    <property type="protein sequence ID" value="RWR76894.1"/>
    <property type="molecule type" value="Genomic_DNA"/>
</dbReference>
<gene>
    <name evidence="3" type="ORF">CKAN_00535800</name>
</gene>
<evidence type="ECO:0000256" key="1">
    <source>
        <dbReference type="SAM" id="MobiDB-lite"/>
    </source>
</evidence>
<keyword evidence="2" id="KW-1133">Transmembrane helix</keyword>
<evidence type="ECO:0000313" key="4">
    <source>
        <dbReference type="Proteomes" id="UP000283530"/>
    </source>
</evidence>
<keyword evidence="2" id="KW-0812">Transmembrane</keyword>
<protein>
    <submittedName>
        <fullName evidence="3">Uncharacterized protein</fullName>
    </submittedName>
</protein>
<feature type="transmembrane region" description="Helical" evidence="2">
    <location>
        <begin position="125"/>
        <end position="145"/>
    </location>
</feature>
<proteinExistence type="predicted"/>
<keyword evidence="4" id="KW-1185">Reference proteome</keyword>
<sequence length="147" mass="16587">MDSHVRRISTGGGIYSRLPRRRGEVAGSGSSALKPRCLSRRDGSSRPPNNGNNNNNDKGDRQTTDWDKAWSSFRKKGKKGPFSQFNPNKYVSWNPRRSEYPLSEEPNPIKRTERLNLMLWTSPKFTLAGAIVVVTLLLIYTLLALPN</sequence>
<keyword evidence="2" id="KW-0472">Membrane</keyword>
<evidence type="ECO:0000313" key="3">
    <source>
        <dbReference type="EMBL" id="RWR76894.1"/>
    </source>
</evidence>